<dbReference type="STRING" id="1123231.SAMN02745189_00915"/>
<protein>
    <submittedName>
        <fullName evidence="1">Uncharacterized protein</fullName>
    </submittedName>
</protein>
<keyword evidence="2" id="KW-1185">Reference proteome</keyword>
<reference evidence="1 2" key="1">
    <citation type="submission" date="2016-11" db="EMBL/GenBank/DDBJ databases">
        <authorList>
            <person name="Jaros S."/>
            <person name="Januszkiewicz K."/>
            <person name="Wedrychowicz H."/>
        </authorList>
    </citation>
    <scope>NUCLEOTIDE SEQUENCE [LARGE SCALE GENOMIC DNA]</scope>
    <source>
        <strain evidence="1 2">DSM 16010</strain>
    </source>
</reference>
<proteinExistence type="predicted"/>
<dbReference type="AlphaFoldDB" id="A0A1M7CX28"/>
<evidence type="ECO:0000313" key="2">
    <source>
        <dbReference type="Proteomes" id="UP000184206"/>
    </source>
</evidence>
<gene>
    <name evidence="1" type="ORF">SAMN02745189_00915</name>
</gene>
<accession>A0A1M7CX28</accession>
<evidence type="ECO:0000313" key="1">
    <source>
        <dbReference type="EMBL" id="SHL71683.1"/>
    </source>
</evidence>
<organism evidence="1 2">
    <name type="scientific">Lacicoccus alkaliphilus DSM 16010</name>
    <dbReference type="NCBI Taxonomy" id="1123231"/>
    <lineage>
        <taxon>Bacteria</taxon>
        <taxon>Bacillati</taxon>
        <taxon>Bacillota</taxon>
        <taxon>Bacilli</taxon>
        <taxon>Bacillales</taxon>
        <taxon>Salinicoccaceae</taxon>
        <taxon>Lacicoccus</taxon>
    </lineage>
</organism>
<sequence>MHSSGSSRAGSSRRSNHWLQVLLPYTRLKTHTAGAIEALKHLYWTIEDTDMKSVAIRGLAEQLTAEGRPEIEDYMTYEYKGQIFDMDEMAYGYFKVMGYDHPELEDWKISALQKLGR</sequence>
<dbReference type="EMBL" id="FRCF01000002">
    <property type="protein sequence ID" value="SHL71683.1"/>
    <property type="molecule type" value="Genomic_DNA"/>
</dbReference>
<dbReference type="Proteomes" id="UP000184206">
    <property type="component" value="Unassembled WGS sequence"/>
</dbReference>
<name>A0A1M7CX28_9BACL</name>